<proteinExistence type="inferred from homology"/>
<sequence length="991" mass="111158">MSKRFELKPAAFQAIQNVNIEQIAKMDEGSIRALLPCLVRMSLCAPLDVSQSWVEGRKQILRVLSGLEVVNSIVALLSVDFNALEQDARKELQMRHKLGESENLLTANIQHGLALEFERSDPARRLRLLISELLFISSQIKDTTDFVRRPCELFESEVYLEEVSDVLCIAQAELPSLLSIDKMAEALLRVQFGPILLCRLVANVPDSFFQVCKSLIVNGERQDEDSYGGRRRTQTLRMLAAMSPSQALTIRALAVDQCKLPGLAIALSLDHDTTDQSENRMSDMVGFISGLLLGSNSGVRNWFAQFVRNGQKHKADASLSILQALRTHLLQQLKAIIPSKEFHGNLPERQVVQASAVMRLYCALKGIAGLKFSEEEAKQLLRLLSSHPLPTPSGIRFICLGLCMLFACPSLISQEDEHVVIDWINWLVREGPMFERESGVSASFSEMLLLMASHFHANQVHAIIDLVCSTLGMKIPIRPNSLARLRLMFMQEVFTEQVVTAHAVTVAVTPDLSGSISGYLPIHCVYNLLQSRAFAKHKVPIKDWIFKQICHSAPPLHPLFPPLLEAYVTSVVVSTQSGTKQYRNAPLTEREILSVYKTSNVSLLRASVAEDPGVARAGQCGLTVQLLMLYYLLLYEDCVLSNMKTLVMNNERPQSYSSKLTSQIPIKYLLHEAQRHQPDYAGLYPSLLRLLATHYPHLCLVEDWLGEELMEEEMGGGVRKKRRVKGGGEGQRTVAKCSPARLQNALQHACQDPSESLLLLRHLCELEPHHLMDFAEVLVGSLPGLLGEQVPRQVVTLAIKLWRMLNTVMLRRLRVMTVNALVCTKPVVAFTEEDITLDPLIVLRCDLRVFRCPPILDIVMQMLTAYLAASRAFLTTHLQSSPSIIRRPEQGLTPQPTEPEREELKSALIAAQESTAVQLLLEICLPFENEEVSFSKNCIHILKCFALFLYHEDCLDWRRDLITHVYMRTGNGLVHLISDWLLCVLALPPPL</sequence>
<dbReference type="PANTHER" id="PTHR28608:SF1">
    <property type="entry name" value="INTEGRATOR COMPLEX SUBUNIT 2"/>
    <property type="match status" value="1"/>
</dbReference>
<dbReference type="OrthoDB" id="70899at2759"/>
<dbReference type="Proteomes" id="UP000887568">
    <property type="component" value="Unplaced"/>
</dbReference>
<dbReference type="PRINTS" id="PR02105">
    <property type="entry name" value="INTSUBUNIT2"/>
</dbReference>
<keyword evidence="5" id="KW-1185">Reference proteome</keyword>
<dbReference type="EnsemblMetazoa" id="XM_038203486.1">
    <property type="protein sequence ID" value="XP_038059414.1"/>
    <property type="gene ID" value="LOC119730518"/>
</dbReference>
<reference evidence="4" key="1">
    <citation type="submission" date="2022-11" db="UniProtKB">
        <authorList>
            <consortium name="EnsemblMetazoa"/>
        </authorList>
    </citation>
    <scope>IDENTIFICATION</scope>
</reference>
<organism evidence="4 5">
    <name type="scientific">Patiria miniata</name>
    <name type="common">Bat star</name>
    <name type="synonym">Asterina miniata</name>
    <dbReference type="NCBI Taxonomy" id="46514"/>
    <lineage>
        <taxon>Eukaryota</taxon>
        <taxon>Metazoa</taxon>
        <taxon>Echinodermata</taxon>
        <taxon>Eleutherozoa</taxon>
        <taxon>Asterozoa</taxon>
        <taxon>Asteroidea</taxon>
        <taxon>Valvatacea</taxon>
        <taxon>Valvatida</taxon>
        <taxon>Asterinidae</taxon>
        <taxon>Patiria</taxon>
    </lineage>
</organism>
<dbReference type="GO" id="GO:0034472">
    <property type="term" value="P:snRNA 3'-end processing"/>
    <property type="evidence" value="ECO:0007669"/>
    <property type="project" value="TreeGrafter"/>
</dbReference>
<evidence type="ECO:0008006" key="6">
    <source>
        <dbReference type="Google" id="ProtNLM"/>
    </source>
</evidence>
<dbReference type="AlphaFoldDB" id="A0A914A7I8"/>
<evidence type="ECO:0000313" key="4">
    <source>
        <dbReference type="EnsemblMetazoa" id="XP_038059414.1"/>
    </source>
</evidence>
<name>A0A914A7I8_PATMI</name>
<comment type="subcellular location">
    <subcellularLocation>
        <location evidence="1">Nucleus</location>
    </subcellularLocation>
</comment>
<dbReference type="RefSeq" id="XP_038059414.1">
    <property type="nucleotide sequence ID" value="XM_038203486.1"/>
</dbReference>
<dbReference type="Pfam" id="PF14750">
    <property type="entry name" value="INTS2"/>
    <property type="match status" value="1"/>
</dbReference>
<dbReference type="InterPro" id="IPR029321">
    <property type="entry name" value="INTS2"/>
</dbReference>
<keyword evidence="3" id="KW-0539">Nucleus</keyword>
<dbReference type="InterPro" id="IPR026236">
    <property type="entry name" value="Int2_metazoa"/>
</dbReference>
<evidence type="ECO:0000313" key="5">
    <source>
        <dbReference type="Proteomes" id="UP000887568"/>
    </source>
</evidence>
<comment type="similarity">
    <text evidence="2">Belongs to the Integrator subunit 2 family.</text>
</comment>
<dbReference type="GeneID" id="119730518"/>
<dbReference type="PANTHER" id="PTHR28608">
    <property type="entry name" value="INTEGRATOR COMPLEX SUBUNIT 2"/>
    <property type="match status" value="1"/>
</dbReference>
<dbReference type="CTD" id="57508"/>
<evidence type="ECO:0000256" key="1">
    <source>
        <dbReference type="ARBA" id="ARBA00004123"/>
    </source>
</evidence>
<accession>A0A914A7I8</accession>
<dbReference type="GO" id="GO:0032039">
    <property type="term" value="C:integrator complex"/>
    <property type="evidence" value="ECO:0007669"/>
    <property type="project" value="InterPro"/>
</dbReference>
<evidence type="ECO:0000256" key="3">
    <source>
        <dbReference type="ARBA" id="ARBA00023242"/>
    </source>
</evidence>
<dbReference type="OMA" id="IISNYPH"/>
<protein>
    <recommendedName>
        <fullName evidence="6">Integrator complex subunit 2</fullName>
    </recommendedName>
</protein>
<evidence type="ECO:0000256" key="2">
    <source>
        <dbReference type="ARBA" id="ARBA00006705"/>
    </source>
</evidence>